<dbReference type="AlphaFoldDB" id="A0A5S9P090"/>
<organism evidence="1 2">
    <name type="scientific">Starkeya nomas</name>
    <dbReference type="NCBI Taxonomy" id="2666134"/>
    <lineage>
        <taxon>Bacteria</taxon>
        <taxon>Pseudomonadati</taxon>
        <taxon>Pseudomonadota</taxon>
        <taxon>Alphaproteobacteria</taxon>
        <taxon>Hyphomicrobiales</taxon>
        <taxon>Xanthobacteraceae</taxon>
        <taxon>Starkeya</taxon>
    </lineage>
</organism>
<dbReference type="EMBL" id="CACSAS010000001">
    <property type="protein sequence ID" value="CAA0096350.1"/>
    <property type="molecule type" value="Genomic_DNA"/>
</dbReference>
<name>A0A5S9P090_9HYPH</name>
<evidence type="ECO:0000313" key="2">
    <source>
        <dbReference type="Proteomes" id="UP000433050"/>
    </source>
</evidence>
<dbReference type="Proteomes" id="UP000433050">
    <property type="component" value="Unassembled WGS sequence"/>
</dbReference>
<dbReference type="RefSeq" id="WP_159598747.1">
    <property type="nucleotide sequence ID" value="NZ_CACSAS010000001.1"/>
</dbReference>
<sequence>MSRTTAPANAGTMPTERDRLLAESFQDLEHNLSTLRAAAAVLEIVEDQTILRRTEFAETVRQMAGVPLGYEVYVFTEAQAEAIRHATFALRLEVEKICERYFAEMDKAGG</sequence>
<accession>A0A5S9P090</accession>
<protein>
    <submittedName>
        <fullName evidence="1">Uncharacterized protein</fullName>
    </submittedName>
</protein>
<gene>
    <name evidence="1" type="ORF">STARVERO_02007</name>
</gene>
<reference evidence="1 2" key="1">
    <citation type="submission" date="2019-12" db="EMBL/GenBank/DDBJ databases">
        <authorList>
            <person name="Reyes-Prieto M."/>
        </authorList>
    </citation>
    <scope>NUCLEOTIDE SEQUENCE [LARGE SCALE GENOMIC DNA]</scope>
    <source>
        <strain evidence="1">HF14-78462</strain>
    </source>
</reference>
<keyword evidence="2" id="KW-1185">Reference proteome</keyword>
<evidence type="ECO:0000313" key="1">
    <source>
        <dbReference type="EMBL" id="CAA0096350.1"/>
    </source>
</evidence>
<proteinExistence type="predicted"/>